<dbReference type="EMBL" id="JXTB01000025">
    <property type="protein sequence ID" value="PON75210.1"/>
    <property type="molecule type" value="Genomic_DNA"/>
</dbReference>
<gene>
    <name evidence="1" type="ORF">PanWU01x14_045620</name>
</gene>
<proteinExistence type="predicted"/>
<keyword evidence="2" id="KW-1185">Reference proteome</keyword>
<organism evidence="1 2">
    <name type="scientific">Parasponia andersonii</name>
    <name type="common">Sponia andersonii</name>
    <dbReference type="NCBI Taxonomy" id="3476"/>
    <lineage>
        <taxon>Eukaryota</taxon>
        <taxon>Viridiplantae</taxon>
        <taxon>Streptophyta</taxon>
        <taxon>Embryophyta</taxon>
        <taxon>Tracheophyta</taxon>
        <taxon>Spermatophyta</taxon>
        <taxon>Magnoliopsida</taxon>
        <taxon>eudicotyledons</taxon>
        <taxon>Gunneridae</taxon>
        <taxon>Pentapetalae</taxon>
        <taxon>rosids</taxon>
        <taxon>fabids</taxon>
        <taxon>Rosales</taxon>
        <taxon>Cannabaceae</taxon>
        <taxon>Parasponia</taxon>
    </lineage>
</organism>
<sequence length="112" mass="12861">MELCFDTSSLNSYRKGGNFVKYPTVVCKYFKTNVHSSHWALGAHSARGRRMRRLGPRSNYTTHHGKGDCFLSFFIFIFPCFFSSGKLRLHLALSDKDFGAFLMVADRQSRKP</sequence>
<dbReference type="Proteomes" id="UP000237105">
    <property type="component" value="Unassembled WGS sequence"/>
</dbReference>
<accession>A0A2P5DPI9</accession>
<reference evidence="2" key="1">
    <citation type="submission" date="2016-06" db="EMBL/GenBank/DDBJ databases">
        <title>Parallel loss of symbiosis genes in relatives of nitrogen-fixing non-legume Parasponia.</title>
        <authorList>
            <person name="Van Velzen R."/>
            <person name="Holmer R."/>
            <person name="Bu F."/>
            <person name="Rutten L."/>
            <person name="Van Zeijl A."/>
            <person name="Liu W."/>
            <person name="Santuari L."/>
            <person name="Cao Q."/>
            <person name="Sharma T."/>
            <person name="Shen D."/>
            <person name="Roswanjaya Y."/>
            <person name="Wardhani T."/>
            <person name="Kalhor M.S."/>
            <person name="Jansen J."/>
            <person name="Van den Hoogen J."/>
            <person name="Gungor B."/>
            <person name="Hartog M."/>
            <person name="Hontelez J."/>
            <person name="Verver J."/>
            <person name="Yang W.-C."/>
            <person name="Schijlen E."/>
            <person name="Repin R."/>
            <person name="Schilthuizen M."/>
            <person name="Schranz E."/>
            <person name="Heidstra R."/>
            <person name="Miyata K."/>
            <person name="Fedorova E."/>
            <person name="Kohlen W."/>
            <person name="Bisseling T."/>
            <person name="Smit S."/>
            <person name="Geurts R."/>
        </authorList>
    </citation>
    <scope>NUCLEOTIDE SEQUENCE [LARGE SCALE GENOMIC DNA]</scope>
    <source>
        <strain evidence="2">cv. WU1-14</strain>
    </source>
</reference>
<dbReference type="AlphaFoldDB" id="A0A2P5DPI9"/>
<comment type="caution">
    <text evidence="1">The sequence shown here is derived from an EMBL/GenBank/DDBJ whole genome shotgun (WGS) entry which is preliminary data.</text>
</comment>
<protein>
    <submittedName>
        <fullName evidence="1">Uncharacterized protein</fullName>
    </submittedName>
</protein>
<evidence type="ECO:0000313" key="2">
    <source>
        <dbReference type="Proteomes" id="UP000237105"/>
    </source>
</evidence>
<name>A0A2P5DPI9_PARAD</name>
<evidence type="ECO:0000313" key="1">
    <source>
        <dbReference type="EMBL" id="PON75210.1"/>
    </source>
</evidence>